<dbReference type="Gene3D" id="3.30.70.1430">
    <property type="entry name" value="Multidrug efflux transporter AcrB pore domain"/>
    <property type="match status" value="2"/>
</dbReference>
<dbReference type="GO" id="GO:0042910">
    <property type="term" value="F:xenobiotic transmembrane transporter activity"/>
    <property type="evidence" value="ECO:0007669"/>
    <property type="project" value="TreeGrafter"/>
</dbReference>
<dbReference type="PRINTS" id="PR00702">
    <property type="entry name" value="ACRIFLAVINRP"/>
</dbReference>
<dbReference type="RefSeq" id="WP_420240957.1">
    <property type="nucleotide sequence ID" value="NZ_BOPV01000001.1"/>
</dbReference>
<feature type="transmembrane region" description="Helical" evidence="1">
    <location>
        <begin position="526"/>
        <end position="545"/>
    </location>
</feature>
<keyword evidence="1" id="KW-0812">Transmembrane</keyword>
<name>A0A8S8X837_9PROT</name>
<feature type="transmembrane region" description="Helical" evidence="1">
    <location>
        <begin position="967"/>
        <end position="988"/>
    </location>
</feature>
<proteinExistence type="predicted"/>
<protein>
    <submittedName>
        <fullName evidence="2">Multidrug transporter</fullName>
    </submittedName>
</protein>
<dbReference type="PANTHER" id="PTHR32063">
    <property type="match status" value="1"/>
</dbReference>
<feature type="transmembrane region" description="Helical" evidence="1">
    <location>
        <begin position="385"/>
        <end position="410"/>
    </location>
</feature>
<dbReference type="Proteomes" id="UP000681075">
    <property type="component" value="Unassembled WGS sequence"/>
</dbReference>
<dbReference type="AlphaFoldDB" id="A0A8S8X837"/>
<dbReference type="SUPFAM" id="SSF82693">
    <property type="entry name" value="Multidrug efflux transporter AcrB pore domain, PN1, PN2, PC1 and PC2 subdomains"/>
    <property type="match status" value="3"/>
</dbReference>
<gene>
    <name evidence="2" type="ORF">TMPK1_02790</name>
</gene>
<evidence type="ECO:0000313" key="2">
    <source>
        <dbReference type="EMBL" id="GIL38042.1"/>
    </source>
</evidence>
<feature type="transmembrane region" description="Helical" evidence="1">
    <location>
        <begin position="359"/>
        <end position="379"/>
    </location>
</feature>
<evidence type="ECO:0000313" key="3">
    <source>
        <dbReference type="Proteomes" id="UP000681075"/>
    </source>
</evidence>
<feature type="transmembrane region" description="Helical" evidence="1">
    <location>
        <begin position="892"/>
        <end position="913"/>
    </location>
</feature>
<dbReference type="SUPFAM" id="SSF82714">
    <property type="entry name" value="Multidrug efflux transporter AcrB TolC docking domain, DN and DC subdomains"/>
    <property type="match status" value="2"/>
</dbReference>
<feature type="transmembrane region" description="Helical" evidence="1">
    <location>
        <begin position="994"/>
        <end position="1018"/>
    </location>
</feature>
<feature type="transmembrane region" description="Helical" evidence="1">
    <location>
        <begin position="462"/>
        <end position="485"/>
    </location>
</feature>
<dbReference type="InterPro" id="IPR027463">
    <property type="entry name" value="AcrB_DN_DC_subdom"/>
</dbReference>
<feature type="transmembrane region" description="Helical" evidence="1">
    <location>
        <begin position="333"/>
        <end position="352"/>
    </location>
</feature>
<feature type="transmembrane region" description="Helical" evidence="1">
    <location>
        <begin position="867"/>
        <end position="885"/>
    </location>
</feature>
<dbReference type="Gene3D" id="3.30.70.1320">
    <property type="entry name" value="Multidrug efflux transporter AcrB pore domain like"/>
    <property type="match status" value="1"/>
</dbReference>
<organism evidence="2 3">
    <name type="scientific">Roseiterribacter gracilis</name>
    <dbReference type="NCBI Taxonomy" id="2812848"/>
    <lineage>
        <taxon>Bacteria</taxon>
        <taxon>Pseudomonadati</taxon>
        <taxon>Pseudomonadota</taxon>
        <taxon>Alphaproteobacteria</taxon>
        <taxon>Rhodospirillales</taxon>
        <taxon>Roseiterribacteraceae</taxon>
        <taxon>Roseiterribacter</taxon>
    </lineage>
</organism>
<dbReference type="EMBL" id="BOPV01000001">
    <property type="protein sequence ID" value="GIL38042.1"/>
    <property type="molecule type" value="Genomic_DNA"/>
</dbReference>
<feature type="transmembrane region" description="Helical" evidence="1">
    <location>
        <begin position="919"/>
        <end position="941"/>
    </location>
</feature>
<dbReference type="InterPro" id="IPR001036">
    <property type="entry name" value="Acrflvin-R"/>
</dbReference>
<evidence type="ECO:0000256" key="1">
    <source>
        <dbReference type="SAM" id="Phobius"/>
    </source>
</evidence>
<dbReference type="Gene3D" id="3.30.2090.10">
    <property type="entry name" value="Multidrug efflux transporter AcrB TolC docking domain, DN and DC subdomains"/>
    <property type="match status" value="2"/>
</dbReference>
<comment type="caution">
    <text evidence="2">The sequence shown here is derived from an EMBL/GenBank/DDBJ whole genome shotgun (WGS) entry which is preliminary data.</text>
</comment>
<dbReference type="GO" id="GO:0005886">
    <property type="term" value="C:plasma membrane"/>
    <property type="evidence" value="ECO:0007669"/>
    <property type="project" value="TreeGrafter"/>
</dbReference>
<dbReference type="PANTHER" id="PTHR32063:SF14">
    <property type="entry name" value="BLL4319 PROTEIN"/>
    <property type="match status" value="1"/>
</dbReference>
<feature type="transmembrane region" description="Helical" evidence="1">
    <location>
        <begin position="430"/>
        <end position="450"/>
    </location>
</feature>
<keyword evidence="1" id="KW-0472">Membrane</keyword>
<dbReference type="Pfam" id="PF00873">
    <property type="entry name" value="ACR_tran"/>
    <property type="match status" value="1"/>
</dbReference>
<dbReference type="SUPFAM" id="SSF82866">
    <property type="entry name" value="Multidrug efflux transporter AcrB transmembrane domain"/>
    <property type="match status" value="2"/>
</dbReference>
<sequence>MLLTDISVRRPVTAMVLNALIIVFGLIGYQKLSVREYPRADAAAIAINTSYPGAAPEVIDTVVTRVIEDELAGVEGIDFISAASRDGYSSVFITFLPGRDLEAAANDVREGMSRATAQLPATVDRPVMYKFDSSADPVFILTLTSTSMTPIELSDWARRGFLDQLNAVPGVANVMIWGERQQSMRIWLDRAAMTARRITSTDVEDALNRENIDIVAGRIEASQRELTIRADTRLATPEAFRRLVVRQSPTGAIRLGDVARVEIGPREPRGALRINGKSAVSLAILKQTSANTLDVSAGVRKRIAELSRSMPDGTTVEAGQDDATPIRASIHEIFVALGAALALVALVVFAFLRSATAAAITMFAVPVSLAASFGVLSLLGYSINVFTLLAMVLAIGLVVDDAIIVVENIVTRMHAGEPPLLAAYRGGRQIGFAVIATTAVLMSVILPLTLVTGTVGPMLREFAAALVSSLFFSAVAALTFGPVLCANLLKAQKLHAHVVDNTKGGFERLKRGYLRLLDFALARPKTMLAGAVGAYALFGALYLTLPQELAPSEDTRQFFISVNGPEGASQQFMLDELAKAEQILLPYTGPDGEVKRVLVRLFGDGSNGGAGVNRGNIAVLLYDWDEKKTRPLEVIMEEMRVKLLDVPGLRFAVINPQNLAGAPGNIVSFQLGGNTYDELVVWRDQLFERLAQSKLLNGPRASYDETKPQLRVRIDRERAQDLGLDAGTISRTLEVMMAGRRVGRFIDRGREYDVMLQAAPSVRAQQAELQNFYVRSSNPAVPSDLRADDLIPLAAVVQAEERAGPSQLPRFDRRAAIGIDVNLAPGVTMSEGIAELRRAAADSLPPEARITFVGSAKQYAATGQSTLIAFGLAIIVAFLVLAAQFESIRLPLLVMATVPLALLGGVAALHLTGMTINTYTQIGMVMLIGLIAKNAILIVEFSNQLRTQGRSTIEAVREAAAARLRPILMTSIAAIGGAIPLAIAHGAGAEARSAIGVTIIGGVALGTAMSLFVTPVLYGLMARTVRPVGAVGRELAQMEASNAIPVGAD</sequence>
<reference evidence="2" key="1">
    <citation type="submission" date="2021-02" db="EMBL/GenBank/DDBJ databases">
        <title>Genome sequence of Rhodospirillales sp. strain TMPK1 isolated from soil.</title>
        <authorList>
            <person name="Nakai R."/>
            <person name="Kusada H."/>
            <person name="Tamaki H."/>
        </authorList>
    </citation>
    <scope>NUCLEOTIDE SEQUENCE</scope>
    <source>
        <strain evidence="2">TMPK1</strain>
    </source>
</reference>
<dbReference type="Gene3D" id="1.20.1640.10">
    <property type="entry name" value="Multidrug efflux transporter AcrB transmembrane domain"/>
    <property type="match status" value="2"/>
</dbReference>
<keyword evidence="3" id="KW-1185">Reference proteome</keyword>
<accession>A0A8S8X837</accession>
<feature type="transmembrane region" description="Helical" evidence="1">
    <location>
        <begin position="12"/>
        <end position="29"/>
    </location>
</feature>
<keyword evidence="1" id="KW-1133">Transmembrane helix</keyword>
<dbReference type="Gene3D" id="3.30.70.1440">
    <property type="entry name" value="Multidrug efflux transporter AcrB pore domain"/>
    <property type="match status" value="1"/>
</dbReference>